<gene>
    <name evidence="1" type="ORF">CI238_02297</name>
</gene>
<protein>
    <submittedName>
        <fullName evidence="1">Uncharacterized protein</fullName>
    </submittedName>
</protein>
<dbReference type="Pfam" id="PF12505">
    <property type="entry name" value="DUF3712"/>
    <property type="match status" value="1"/>
</dbReference>
<evidence type="ECO:0000313" key="2">
    <source>
        <dbReference type="Proteomes" id="UP000076584"/>
    </source>
</evidence>
<reference evidence="1 2" key="1">
    <citation type="submission" date="2015-06" db="EMBL/GenBank/DDBJ databases">
        <title>Survival trade-offs in plant roots during colonization by closely related pathogenic and mutualistic fungi.</title>
        <authorList>
            <person name="Hacquard S."/>
            <person name="Kracher B."/>
            <person name="Hiruma K."/>
            <person name="Weinman A."/>
            <person name="Muench P."/>
            <person name="Garrido Oter R."/>
            <person name="Ver Loren van Themaat E."/>
            <person name="Dallerey J.-F."/>
            <person name="Damm U."/>
            <person name="Henrissat B."/>
            <person name="Lespinet O."/>
            <person name="Thon M."/>
            <person name="Kemen E."/>
            <person name="McHardy A.C."/>
            <person name="Schulze-Lefert P."/>
            <person name="O'Connell R.J."/>
        </authorList>
    </citation>
    <scope>NUCLEOTIDE SEQUENCE [LARGE SCALE GENOMIC DNA]</scope>
    <source>
        <strain evidence="1 2">MAFF 238704</strain>
    </source>
</reference>
<dbReference type="PANTHER" id="PTHR35895:SF1">
    <property type="entry name" value="LIPID-BINDING SERUM GLYCOPROTEIN C-TERMINAL DOMAIN-CONTAINING PROTEIN"/>
    <property type="match status" value="1"/>
</dbReference>
<accession>A0A167A8G2</accession>
<sequence length="344" mass="36895">MLGSPTGRESSSDGSGWALLGALSTLTACGRVASYAKSYANCGGAGLVGDETQVPRQNQSISLNRTPLFTYTTYQLSQRHHFPSAPQISTLANMDAITQAILNRSKLEVELIKISQPTADSFVMTIVSRVTGTGPMGATMAPMTVDMMFNGGCFGKLDLPEVKTKSGGTEVVVRDQLIKIIDRDAFMAFVKAIMCDNQLVLRLDNGDCTIKALGMSAKVKYAKDVPIVGMGGPKIAQVNSQERGGGFVNTMKVYNPSPLEIDHGVSMFELRSESGEVLAELKGDLKIVKGDFESTLHGSIKKGAKATDKARMVGVGTQDSNWCNDTIKYIDTPFSLSPQFAQML</sequence>
<dbReference type="InterPro" id="IPR046368">
    <property type="entry name" value="Tag1"/>
</dbReference>
<organism evidence="1 2">
    <name type="scientific">Colletotrichum incanum</name>
    <name type="common">Soybean anthracnose fungus</name>
    <dbReference type="NCBI Taxonomy" id="1573173"/>
    <lineage>
        <taxon>Eukaryota</taxon>
        <taxon>Fungi</taxon>
        <taxon>Dikarya</taxon>
        <taxon>Ascomycota</taxon>
        <taxon>Pezizomycotina</taxon>
        <taxon>Sordariomycetes</taxon>
        <taxon>Hypocreomycetidae</taxon>
        <taxon>Glomerellales</taxon>
        <taxon>Glomerellaceae</taxon>
        <taxon>Colletotrichum</taxon>
        <taxon>Colletotrichum spaethianum species complex</taxon>
    </lineage>
</organism>
<dbReference type="Proteomes" id="UP000076584">
    <property type="component" value="Unassembled WGS sequence"/>
</dbReference>
<proteinExistence type="predicted"/>
<keyword evidence="2" id="KW-1185">Reference proteome</keyword>
<dbReference type="GO" id="GO:0000329">
    <property type="term" value="C:fungal-type vacuole membrane"/>
    <property type="evidence" value="ECO:0007669"/>
    <property type="project" value="InterPro"/>
</dbReference>
<name>A0A167A8G2_COLIC</name>
<evidence type="ECO:0000313" key="1">
    <source>
        <dbReference type="EMBL" id="KZL79832.1"/>
    </source>
</evidence>
<dbReference type="AlphaFoldDB" id="A0A167A8G2"/>
<dbReference type="EMBL" id="LFIW01002021">
    <property type="protein sequence ID" value="KZL79832.1"/>
    <property type="molecule type" value="Genomic_DNA"/>
</dbReference>
<comment type="caution">
    <text evidence="1">The sequence shown here is derived from an EMBL/GenBank/DDBJ whole genome shotgun (WGS) entry which is preliminary data.</text>
</comment>
<dbReference type="InterPro" id="IPR022185">
    <property type="entry name" value="DUF3712"/>
</dbReference>
<dbReference type="PANTHER" id="PTHR35895">
    <property type="entry name" value="CHROMOSOME 16, WHOLE GENOME SHOTGUN SEQUENCE"/>
    <property type="match status" value="1"/>
</dbReference>